<dbReference type="Proteomes" id="UP000054988">
    <property type="component" value="Unassembled WGS sequence"/>
</dbReference>
<dbReference type="PANTHER" id="PTHR24216:SF65">
    <property type="entry name" value="PAXILLIN-LIKE PROTEIN 1"/>
    <property type="match status" value="1"/>
</dbReference>
<reference evidence="2 3" key="1">
    <citation type="submission" date="2015-12" db="EMBL/GenBank/DDBJ databases">
        <title>Draft genome sequence of Moniliophthora roreri, the causal agent of frosty pod rot of cacao.</title>
        <authorList>
            <person name="Aime M.C."/>
            <person name="Diaz-Valderrama J.R."/>
            <person name="Kijpornyongpan T."/>
            <person name="Phillips-Mora W."/>
        </authorList>
    </citation>
    <scope>NUCLEOTIDE SEQUENCE [LARGE SCALE GENOMIC DNA]</scope>
    <source>
        <strain evidence="2 3">MCA 2952</strain>
    </source>
</reference>
<dbReference type="EMBL" id="LATX01002350">
    <property type="protein sequence ID" value="KTB31119.1"/>
    <property type="molecule type" value="Genomic_DNA"/>
</dbReference>
<feature type="compositionally biased region" description="Polar residues" evidence="1">
    <location>
        <begin position="97"/>
        <end position="109"/>
    </location>
</feature>
<feature type="compositionally biased region" description="Polar residues" evidence="1">
    <location>
        <begin position="37"/>
        <end position="46"/>
    </location>
</feature>
<feature type="compositionally biased region" description="Low complexity" evidence="1">
    <location>
        <begin position="1039"/>
        <end position="1068"/>
    </location>
</feature>
<feature type="compositionally biased region" description="Low complexity" evidence="1">
    <location>
        <begin position="182"/>
        <end position="192"/>
    </location>
</feature>
<feature type="region of interest" description="Disordered" evidence="1">
    <location>
        <begin position="1"/>
        <end position="150"/>
    </location>
</feature>
<feature type="compositionally biased region" description="Basic and acidic residues" evidence="1">
    <location>
        <begin position="941"/>
        <end position="952"/>
    </location>
</feature>
<feature type="compositionally biased region" description="Basic residues" evidence="1">
    <location>
        <begin position="588"/>
        <end position="597"/>
    </location>
</feature>
<dbReference type="eggNOG" id="ENOG502SUAW">
    <property type="taxonomic scope" value="Eukaryota"/>
</dbReference>
<feature type="compositionally biased region" description="Low complexity" evidence="1">
    <location>
        <begin position="66"/>
        <end position="84"/>
    </location>
</feature>
<feature type="compositionally biased region" description="Low complexity" evidence="1">
    <location>
        <begin position="602"/>
        <end position="619"/>
    </location>
</feature>
<organism evidence="2 3">
    <name type="scientific">Moniliophthora roreri</name>
    <name type="common">Frosty pod rot fungus</name>
    <name type="synonym">Monilia roreri</name>
    <dbReference type="NCBI Taxonomy" id="221103"/>
    <lineage>
        <taxon>Eukaryota</taxon>
        <taxon>Fungi</taxon>
        <taxon>Dikarya</taxon>
        <taxon>Basidiomycota</taxon>
        <taxon>Agaricomycotina</taxon>
        <taxon>Agaricomycetes</taxon>
        <taxon>Agaricomycetidae</taxon>
        <taxon>Agaricales</taxon>
        <taxon>Marasmiineae</taxon>
        <taxon>Marasmiaceae</taxon>
        <taxon>Moniliophthora</taxon>
    </lineage>
</organism>
<gene>
    <name evidence="2" type="ORF">WG66_16282</name>
</gene>
<feature type="region of interest" description="Disordered" evidence="1">
    <location>
        <begin position="1024"/>
        <end position="1070"/>
    </location>
</feature>
<feature type="compositionally biased region" description="Polar residues" evidence="1">
    <location>
        <begin position="193"/>
        <end position="209"/>
    </location>
</feature>
<feature type="region of interest" description="Disordered" evidence="1">
    <location>
        <begin position="556"/>
        <end position="747"/>
    </location>
</feature>
<proteinExistence type="predicted"/>
<evidence type="ECO:0000256" key="1">
    <source>
        <dbReference type="SAM" id="MobiDB-lite"/>
    </source>
</evidence>
<feature type="compositionally biased region" description="Basic and acidic residues" evidence="1">
    <location>
        <begin position="567"/>
        <end position="586"/>
    </location>
</feature>
<feature type="region of interest" description="Disordered" evidence="1">
    <location>
        <begin position="166"/>
        <end position="242"/>
    </location>
</feature>
<comment type="caution">
    <text evidence="2">The sequence shown here is derived from an EMBL/GenBank/DDBJ whole genome shotgun (WGS) entry which is preliminary data.</text>
</comment>
<protein>
    <recommendedName>
        <fullName evidence="4">F-box domain-containing protein</fullName>
    </recommendedName>
</protein>
<feature type="compositionally biased region" description="Low complexity" evidence="1">
    <location>
        <begin position="708"/>
        <end position="742"/>
    </location>
</feature>
<feature type="compositionally biased region" description="Acidic residues" evidence="1">
    <location>
        <begin position="226"/>
        <end position="242"/>
    </location>
</feature>
<dbReference type="AlphaFoldDB" id="A0A0W0F473"/>
<evidence type="ECO:0000313" key="3">
    <source>
        <dbReference type="Proteomes" id="UP000054988"/>
    </source>
</evidence>
<name>A0A0W0F473_MONRR</name>
<evidence type="ECO:0000313" key="2">
    <source>
        <dbReference type="EMBL" id="KTB31119.1"/>
    </source>
</evidence>
<feature type="region of interest" description="Disordered" evidence="1">
    <location>
        <begin position="941"/>
        <end position="973"/>
    </location>
</feature>
<dbReference type="PANTHER" id="PTHR24216">
    <property type="entry name" value="PAXILLIN-RELATED"/>
    <property type="match status" value="1"/>
</dbReference>
<evidence type="ECO:0008006" key="4">
    <source>
        <dbReference type="Google" id="ProtNLM"/>
    </source>
</evidence>
<accession>A0A0W0F473</accession>
<sequence>MAPIAARRPHTSQGTSRREITPFNLTASSRFMPLPTLPQSPVTQTGFGLEETDKSDIVPTDEYSRSETQTPRPSTSTSTSRSPSVMARMFVPRKKVTSISSVESDSTTTHGHHFISAASLSRKKTISITSVASNAGEPPPSQPDYSVGLSARKDLEPVGYIAKPLKKSIWKKTSQDTRRPHTSSSFSASTASLDQQTRVPRRSASATESGGNGWRLFGRKRRDSELDQATEDAVETESDEIDEIRRPSDLGPVAEVMATLIDDEKPLPGLPAEGEDSQISLPHREHRDQGFEDQSLISCILGFLPASEVARCAVVSKLWLPAARSVLYGCIDLRLDTISVSKDTQASADEERTAKRRKIRQTLQLVVETLKIRNGQLFEGTFGLLLDEWPFGWDPSEAELDSDDVHDDTASVHTEYTAYSESDFTTTVSDTLSLLLDIPPSPGRISKDRSSSPVYQLNMSPSPVKTSFDIPRVPIPKSTRLSPQALMTTLIASLPSLATLCLPAFHAPIMRHHVAFGLRKVEFLLEGETEEMLRWLDGLVGVVEVRVGSNRHEPCAPDVGTVGKNASKVEVKDRADTLGKQQDARPRSATKGRKRKTFLIISAPESPSSSSSSTPLASATFPGTSFPMPPPTSALEKRASTLSTPGSADAADKRFSVGRPSSPLLPPGLDPLAQNIQPLSSPAPLKTEAEFRVTEPPSAPQTNDRSDSLSPASSASQSPVTSAYHTPTLRPSTPNTPSTPLSPMDPIRPLTPFAQSLYLYSMYNRSLPLTPFQSSHNNAGIRELCLKETLLPSLQVFHGPPNLVNLLVPPRRKTIQEVRVIIRGTIVGGEVKVGEVVRGLTFDEKCGKEDVLKNVGLYFAEDTDRRTVEKVLGAVGVVACPSEEAKEKNSSVKGIGILDIVLAPGFRTHPNLKKSDEIVYKTVHAILPRYHGLEALLLRREPQSDSRTKEQETIEEDQEDQSPVLSAMEGTKAARASSMNHTLSLIPQVEVDIHTLEAMMDTPTSLNDTLPYSSIPALSPIITPSADTPPVSESSIAFPSMSPLGSPLSSPSPSSSPSSYSPTDLSISIERQQLRDRKEMRRRFGSLTPGQAPSWTPNHSLSVVSIQWDHEGRRHSDASTLLSLKEAQDLSSSQRRYVRLWKRMCPSLSKVVFLNGGVWDATRR</sequence>